<evidence type="ECO:0000256" key="7">
    <source>
        <dbReference type="ARBA" id="ARBA00049091"/>
    </source>
</evidence>
<dbReference type="PANTHER" id="PTHR10681:SF121">
    <property type="entry name" value="ALKYL HYDROPEROXIDE REDUCTASE C"/>
    <property type="match status" value="1"/>
</dbReference>
<dbReference type="Gene3D" id="3.40.30.10">
    <property type="entry name" value="Glutaredoxin"/>
    <property type="match status" value="1"/>
</dbReference>
<dbReference type="EMBL" id="JARBDR010000919">
    <property type="protein sequence ID" value="KAJ8300127.1"/>
    <property type="molecule type" value="Genomic_DNA"/>
</dbReference>
<organism evidence="9 10">
    <name type="scientific">Tegillarca granosa</name>
    <name type="common">Malaysian cockle</name>
    <name type="synonym">Anadara granosa</name>
    <dbReference type="NCBI Taxonomy" id="220873"/>
    <lineage>
        <taxon>Eukaryota</taxon>
        <taxon>Metazoa</taxon>
        <taxon>Spiralia</taxon>
        <taxon>Lophotrochozoa</taxon>
        <taxon>Mollusca</taxon>
        <taxon>Bivalvia</taxon>
        <taxon>Autobranchia</taxon>
        <taxon>Pteriomorphia</taxon>
        <taxon>Arcoida</taxon>
        <taxon>Arcoidea</taxon>
        <taxon>Arcidae</taxon>
        <taxon>Tegillarca</taxon>
    </lineage>
</organism>
<evidence type="ECO:0000256" key="6">
    <source>
        <dbReference type="ARBA" id="ARBA00023284"/>
    </source>
</evidence>
<evidence type="ECO:0000259" key="8">
    <source>
        <dbReference type="PROSITE" id="PS51352"/>
    </source>
</evidence>
<keyword evidence="6" id="KW-0676">Redox-active center</keyword>
<comment type="caution">
    <text evidence="9">The sequence shown here is derived from an EMBL/GenBank/DDBJ whole genome shotgun (WGS) entry which is preliminary data.</text>
</comment>
<dbReference type="PROSITE" id="PS51352">
    <property type="entry name" value="THIOREDOXIN_2"/>
    <property type="match status" value="1"/>
</dbReference>
<dbReference type="Pfam" id="PF00578">
    <property type="entry name" value="AhpC-TSA"/>
    <property type="match status" value="1"/>
</dbReference>
<dbReference type="PIRSF" id="PIRSF000239">
    <property type="entry name" value="AHPC"/>
    <property type="match status" value="1"/>
</dbReference>
<keyword evidence="4" id="KW-0049">Antioxidant</keyword>
<keyword evidence="3" id="KW-0575">Peroxidase</keyword>
<keyword evidence="5" id="KW-0560">Oxidoreductase</keyword>
<evidence type="ECO:0000256" key="1">
    <source>
        <dbReference type="ARBA" id="ARBA00009796"/>
    </source>
</evidence>
<dbReference type="EC" id="1.11.1.24" evidence="2"/>
<reference evidence="9 10" key="1">
    <citation type="submission" date="2022-12" db="EMBL/GenBank/DDBJ databases">
        <title>Chromosome-level genome of Tegillarca granosa.</title>
        <authorList>
            <person name="Kim J."/>
        </authorList>
    </citation>
    <scope>NUCLEOTIDE SEQUENCE [LARGE SCALE GENOMIC DNA]</scope>
    <source>
        <strain evidence="9">Teg-2019</strain>
        <tissue evidence="9">Adductor muscle</tissue>
    </source>
</reference>
<name>A0ABQ9E4C2_TEGGR</name>
<gene>
    <name evidence="9" type="ORF">KUTeg_021646</name>
</gene>
<dbReference type="PANTHER" id="PTHR10681">
    <property type="entry name" value="THIOREDOXIN PEROXIDASE"/>
    <property type="match status" value="1"/>
</dbReference>
<evidence type="ECO:0000256" key="3">
    <source>
        <dbReference type="ARBA" id="ARBA00022559"/>
    </source>
</evidence>
<proteinExistence type="inferred from homology"/>
<feature type="domain" description="Thioredoxin" evidence="8">
    <location>
        <begin position="34"/>
        <end position="207"/>
    </location>
</feature>
<dbReference type="InterPro" id="IPR036249">
    <property type="entry name" value="Thioredoxin-like_sf"/>
</dbReference>
<protein>
    <recommendedName>
        <fullName evidence="2">thioredoxin-dependent peroxiredoxin</fullName>
        <ecNumber evidence="2">1.11.1.24</ecNumber>
    </recommendedName>
</protein>
<dbReference type="InterPro" id="IPR024706">
    <property type="entry name" value="Peroxiredoxin_AhpC-typ"/>
</dbReference>
<dbReference type="InterPro" id="IPR050217">
    <property type="entry name" value="Peroxiredoxin"/>
</dbReference>
<dbReference type="Proteomes" id="UP001217089">
    <property type="component" value="Unassembled WGS sequence"/>
</dbReference>
<keyword evidence="10" id="KW-1185">Reference proteome</keyword>
<comment type="similarity">
    <text evidence="1">Belongs to the peroxiredoxin family. AhpC/Prx1 subfamily.</text>
</comment>
<accession>A0ABQ9E4C2</accession>
<dbReference type="SUPFAM" id="SSF52833">
    <property type="entry name" value="Thioredoxin-like"/>
    <property type="match status" value="1"/>
</dbReference>
<comment type="catalytic activity">
    <reaction evidence="7">
        <text>a hydroperoxide + [thioredoxin]-dithiol = an alcohol + [thioredoxin]-disulfide + H2O</text>
        <dbReference type="Rhea" id="RHEA:62620"/>
        <dbReference type="Rhea" id="RHEA-COMP:10698"/>
        <dbReference type="Rhea" id="RHEA-COMP:10700"/>
        <dbReference type="ChEBI" id="CHEBI:15377"/>
        <dbReference type="ChEBI" id="CHEBI:29950"/>
        <dbReference type="ChEBI" id="CHEBI:30879"/>
        <dbReference type="ChEBI" id="CHEBI:35924"/>
        <dbReference type="ChEBI" id="CHEBI:50058"/>
        <dbReference type="EC" id="1.11.1.24"/>
    </reaction>
</comment>
<sequence>KFIRHKPVTSHSWRPPSFLLISHKHDRHLTGNMPNLGDVFPDFEADTTHGKIKFHDWLGDSWGILFSHPADYTPVCTTELGMVIKNMSEFEKRGVKVIALSCDDVESHKGWAKDIEGYIKCGEMKYPIISDVKRELAVKLGMLDPVEKDKGGLPLTCRARGENCMVIPSVSTEEAKKLFSKVEVVDVKSGKPYLRMTPDPEFSEGKK</sequence>
<evidence type="ECO:0000256" key="4">
    <source>
        <dbReference type="ARBA" id="ARBA00022862"/>
    </source>
</evidence>
<dbReference type="InterPro" id="IPR000866">
    <property type="entry name" value="AhpC/TSA"/>
</dbReference>
<dbReference type="InterPro" id="IPR013766">
    <property type="entry name" value="Thioredoxin_domain"/>
</dbReference>
<evidence type="ECO:0000256" key="2">
    <source>
        <dbReference type="ARBA" id="ARBA00013017"/>
    </source>
</evidence>
<dbReference type="Gene3D" id="3.30.1020.10">
    <property type="entry name" value="Antioxidant, Horf6, Chain A, domain2"/>
    <property type="match status" value="1"/>
</dbReference>
<evidence type="ECO:0000313" key="9">
    <source>
        <dbReference type="EMBL" id="KAJ8300127.1"/>
    </source>
</evidence>
<feature type="non-terminal residue" evidence="9">
    <location>
        <position position="1"/>
    </location>
</feature>
<evidence type="ECO:0000256" key="5">
    <source>
        <dbReference type="ARBA" id="ARBA00023002"/>
    </source>
</evidence>
<evidence type="ECO:0000313" key="10">
    <source>
        <dbReference type="Proteomes" id="UP001217089"/>
    </source>
</evidence>